<dbReference type="SUPFAM" id="SSF50475">
    <property type="entry name" value="FMN-binding split barrel"/>
    <property type="match status" value="1"/>
</dbReference>
<dbReference type="Gene3D" id="2.30.110.10">
    <property type="entry name" value="Electron Transport, Fmn-binding Protein, Chain A"/>
    <property type="match status" value="1"/>
</dbReference>
<protein>
    <submittedName>
        <fullName evidence="2">Pyridoxamine 5'-phosphate oxidase family protein</fullName>
    </submittedName>
</protein>
<organism evidence="2 3">
    <name type="scientific">Spongisporangium articulatum</name>
    <dbReference type="NCBI Taxonomy" id="3362603"/>
    <lineage>
        <taxon>Bacteria</taxon>
        <taxon>Bacillati</taxon>
        <taxon>Actinomycetota</taxon>
        <taxon>Actinomycetes</taxon>
        <taxon>Kineosporiales</taxon>
        <taxon>Kineosporiaceae</taxon>
        <taxon>Spongisporangium</taxon>
    </lineage>
</organism>
<dbReference type="EMBL" id="JBITLV010000003">
    <property type="protein sequence ID" value="MFI7587446.1"/>
    <property type="molecule type" value="Genomic_DNA"/>
</dbReference>
<evidence type="ECO:0000256" key="1">
    <source>
        <dbReference type="SAM" id="MobiDB-lite"/>
    </source>
</evidence>
<comment type="caution">
    <text evidence="2">The sequence shown here is derived from an EMBL/GenBank/DDBJ whole genome shotgun (WGS) entry which is preliminary data.</text>
</comment>
<reference evidence="2 3" key="1">
    <citation type="submission" date="2024-10" db="EMBL/GenBank/DDBJ databases">
        <title>The Natural Products Discovery Center: Release of the First 8490 Sequenced Strains for Exploring Actinobacteria Biosynthetic Diversity.</title>
        <authorList>
            <person name="Kalkreuter E."/>
            <person name="Kautsar S.A."/>
            <person name="Yang D."/>
            <person name="Bader C.D."/>
            <person name="Teijaro C.N."/>
            <person name="Fluegel L."/>
            <person name="Davis C.M."/>
            <person name="Simpson J.R."/>
            <person name="Lauterbach L."/>
            <person name="Steele A.D."/>
            <person name="Gui C."/>
            <person name="Meng S."/>
            <person name="Li G."/>
            <person name="Viehrig K."/>
            <person name="Ye F."/>
            <person name="Su P."/>
            <person name="Kiefer A.F."/>
            <person name="Nichols A."/>
            <person name="Cepeda A.J."/>
            <person name="Yan W."/>
            <person name="Fan B."/>
            <person name="Jiang Y."/>
            <person name="Adhikari A."/>
            <person name="Zheng C.-J."/>
            <person name="Schuster L."/>
            <person name="Cowan T.M."/>
            <person name="Smanski M.J."/>
            <person name="Chevrette M.G."/>
            <person name="De Carvalho L.P.S."/>
            <person name="Shen B."/>
        </authorList>
    </citation>
    <scope>NUCLEOTIDE SEQUENCE [LARGE SCALE GENOMIC DNA]</scope>
    <source>
        <strain evidence="2 3">NPDC049639</strain>
    </source>
</reference>
<dbReference type="Pfam" id="PF12900">
    <property type="entry name" value="Pyridox_ox_2"/>
    <property type="match status" value="1"/>
</dbReference>
<gene>
    <name evidence="2" type="ORF">ACIB24_10280</name>
</gene>
<dbReference type="RefSeq" id="WP_398279149.1">
    <property type="nucleotide sequence ID" value="NZ_JBITLV010000003.1"/>
</dbReference>
<dbReference type="InterPro" id="IPR024747">
    <property type="entry name" value="Pyridox_Oxase-rel"/>
</dbReference>
<evidence type="ECO:0000313" key="3">
    <source>
        <dbReference type="Proteomes" id="UP001612915"/>
    </source>
</evidence>
<keyword evidence="3" id="KW-1185">Reference proteome</keyword>
<proteinExistence type="predicted"/>
<evidence type="ECO:0000313" key="2">
    <source>
        <dbReference type="EMBL" id="MFI7587446.1"/>
    </source>
</evidence>
<dbReference type="Proteomes" id="UP001612915">
    <property type="component" value="Unassembled WGS sequence"/>
</dbReference>
<sequence>MSKPTTHASPGPPAARSTEDMSPVEARRLLAAAPFGRLVYTYGALPEVIPVNIRLDDEALLVRVSFRSRAARAALNTVVALQVDEIDPVARTGWSITVIGRSTVANPARIPDDPWVRGEHDLVIAIPLERVTGRRLVAL</sequence>
<dbReference type="InterPro" id="IPR012349">
    <property type="entry name" value="Split_barrel_FMN-bd"/>
</dbReference>
<feature type="region of interest" description="Disordered" evidence="1">
    <location>
        <begin position="1"/>
        <end position="22"/>
    </location>
</feature>
<accession>A0ABW8AM65</accession>
<name>A0ABW8AM65_9ACTN</name>